<proteinExistence type="predicted"/>
<gene>
    <name evidence="1" type="ORF">J2Y01_003991</name>
</gene>
<comment type="caution">
    <text evidence="1">The sequence shown here is derived from an EMBL/GenBank/DDBJ whole genome shotgun (WGS) entry which is preliminary data.</text>
</comment>
<accession>A0ACC6KLK3</accession>
<sequence>MTRYADPIAATITPEQRSRHDDANAELMRLLTEQLIGSGYRPTQWCISRVCMQPYSPDLTACPSCGQPNTRHAAAMQGVTQ</sequence>
<dbReference type="Proteomes" id="UP001252370">
    <property type="component" value="Unassembled WGS sequence"/>
</dbReference>
<evidence type="ECO:0000313" key="2">
    <source>
        <dbReference type="Proteomes" id="UP001252370"/>
    </source>
</evidence>
<dbReference type="EMBL" id="JAVDTP010000014">
    <property type="protein sequence ID" value="MDR6753468.1"/>
    <property type="molecule type" value="Genomic_DNA"/>
</dbReference>
<reference evidence="1" key="1">
    <citation type="submission" date="2023-07" db="EMBL/GenBank/DDBJ databases">
        <title>Sorghum-associated microbial communities from plants grown in Nebraska, USA.</title>
        <authorList>
            <person name="Schachtman D."/>
        </authorList>
    </citation>
    <scope>NUCLEOTIDE SEQUENCE</scope>
    <source>
        <strain evidence="1">BE73</strain>
    </source>
</reference>
<protein>
    <submittedName>
        <fullName evidence="1">Uncharacterized protein</fullName>
    </submittedName>
</protein>
<name>A0ACC6KLK3_9DEIO</name>
<organism evidence="1 2">
    <name type="scientific">Deinococcus soli</name>
    <name type="common">ex Cha et al. 2016</name>
    <dbReference type="NCBI Taxonomy" id="1309411"/>
    <lineage>
        <taxon>Bacteria</taxon>
        <taxon>Thermotogati</taxon>
        <taxon>Deinococcota</taxon>
        <taxon>Deinococci</taxon>
        <taxon>Deinococcales</taxon>
        <taxon>Deinococcaceae</taxon>
        <taxon>Deinococcus</taxon>
    </lineage>
</organism>
<keyword evidence="2" id="KW-1185">Reference proteome</keyword>
<evidence type="ECO:0000313" key="1">
    <source>
        <dbReference type="EMBL" id="MDR6753468.1"/>
    </source>
</evidence>